<feature type="region of interest" description="Disordered" evidence="1">
    <location>
        <begin position="188"/>
        <end position="263"/>
    </location>
</feature>
<feature type="compositionally biased region" description="Low complexity" evidence="1">
    <location>
        <begin position="224"/>
        <end position="234"/>
    </location>
</feature>
<protein>
    <submittedName>
        <fullName evidence="2">Uncharacterized protein</fullName>
    </submittedName>
</protein>
<organism evidence="2 3">
    <name type="scientific">Lolium multiflorum</name>
    <name type="common">Italian ryegrass</name>
    <name type="synonym">Lolium perenne subsp. multiflorum</name>
    <dbReference type="NCBI Taxonomy" id="4521"/>
    <lineage>
        <taxon>Eukaryota</taxon>
        <taxon>Viridiplantae</taxon>
        <taxon>Streptophyta</taxon>
        <taxon>Embryophyta</taxon>
        <taxon>Tracheophyta</taxon>
        <taxon>Spermatophyta</taxon>
        <taxon>Magnoliopsida</taxon>
        <taxon>Liliopsida</taxon>
        <taxon>Poales</taxon>
        <taxon>Poaceae</taxon>
        <taxon>BOP clade</taxon>
        <taxon>Pooideae</taxon>
        <taxon>Poodae</taxon>
        <taxon>Poeae</taxon>
        <taxon>Poeae Chloroplast Group 2 (Poeae type)</taxon>
        <taxon>Loliodinae</taxon>
        <taxon>Loliinae</taxon>
        <taxon>Lolium</taxon>
    </lineage>
</organism>
<feature type="compositionally biased region" description="Pro residues" evidence="1">
    <location>
        <begin position="212"/>
        <end position="223"/>
    </location>
</feature>
<dbReference type="AlphaFoldDB" id="A0AAD8WW46"/>
<sequence>MGKKNDFEASGSGSKRVPLPVTGRLMHGKWMCDDARPRAIVGRAHRGSHPSSMCASSTEHGDPQGVPPSDLAPIGRTPSSCELAYVLSTETDRRRRRLHGRRDFPSGLAPPARPRRQDAPMRRQQAPTRRQQTQHNDDDDYIEALAYHSEEAMAEGHNFDFPENMTYDEMVKLGVLVSENDAHLQPPLPRYATGVMPPGLSADEALRQAPPTRRPPPPPPRPYPLALSRALSLRQPPPRRSPWALHRPPRHRRHARRRSGYRG</sequence>
<reference evidence="2" key="1">
    <citation type="submission" date="2023-07" db="EMBL/GenBank/DDBJ databases">
        <title>A chromosome-level genome assembly of Lolium multiflorum.</title>
        <authorList>
            <person name="Chen Y."/>
            <person name="Copetti D."/>
            <person name="Kolliker R."/>
            <person name="Studer B."/>
        </authorList>
    </citation>
    <scope>NUCLEOTIDE SEQUENCE</scope>
    <source>
        <strain evidence="2">02402/16</strain>
        <tissue evidence="2">Leaf</tissue>
    </source>
</reference>
<feature type="region of interest" description="Disordered" evidence="1">
    <location>
        <begin position="92"/>
        <end position="138"/>
    </location>
</feature>
<feature type="compositionally biased region" description="Polar residues" evidence="1">
    <location>
        <begin position="49"/>
        <end position="58"/>
    </location>
</feature>
<evidence type="ECO:0000256" key="1">
    <source>
        <dbReference type="SAM" id="MobiDB-lite"/>
    </source>
</evidence>
<evidence type="ECO:0000313" key="3">
    <source>
        <dbReference type="Proteomes" id="UP001231189"/>
    </source>
</evidence>
<feature type="region of interest" description="Disordered" evidence="1">
    <location>
        <begin position="1"/>
        <end position="20"/>
    </location>
</feature>
<dbReference type="EMBL" id="JAUUTY010000002">
    <property type="protein sequence ID" value="KAK1682905.1"/>
    <property type="molecule type" value="Genomic_DNA"/>
</dbReference>
<gene>
    <name evidence="2" type="ORF">QYE76_043753</name>
</gene>
<comment type="caution">
    <text evidence="2">The sequence shown here is derived from an EMBL/GenBank/DDBJ whole genome shotgun (WGS) entry which is preliminary data.</text>
</comment>
<name>A0AAD8WW46_LOLMU</name>
<feature type="compositionally biased region" description="Basic residues" evidence="1">
    <location>
        <begin position="247"/>
        <end position="263"/>
    </location>
</feature>
<proteinExistence type="predicted"/>
<evidence type="ECO:0000313" key="2">
    <source>
        <dbReference type="EMBL" id="KAK1682905.1"/>
    </source>
</evidence>
<accession>A0AAD8WW46</accession>
<dbReference type="Proteomes" id="UP001231189">
    <property type="component" value="Unassembled WGS sequence"/>
</dbReference>
<feature type="compositionally biased region" description="Low complexity" evidence="1">
    <location>
        <begin position="122"/>
        <end position="134"/>
    </location>
</feature>
<feature type="region of interest" description="Disordered" evidence="1">
    <location>
        <begin position="41"/>
        <end position="77"/>
    </location>
</feature>
<keyword evidence="3" id="KW-1185">Reference proteome</keyword>